<dbReference type="AlphaFoldDB" id="A6TW27"/>
<evidence type="ECO:0000256" key="5">
    <source>
        <dbReference type="SAM" id="Phobius"/>
    </source>
</evidence>
<evidence type="ECO:0000313" key="6">
    <source>
        <dbReference type="EMBL" id="ABR50395.1"/>
    </source>
</evidence>
<evidence type="ECO:0000256" key="4">
    <source>
        <dbReference type="ARBA" id="ARBA00023136"/>
    </source>
</evidence>
<evidence type="ECO:0000256" key="2">
    <source>
        <dbReference type="ARBA" id="ARBA00022692"/>
    </source>
</evidence>
<proteinExistence type="predicted"/>
<evidence type="ECO:0000313" key="7">
    <source>
        <dbReference type="Proteomes" id="UP000001572"/>
    </source>
</evidence>
<dbReference type="OrthoDB" id="1679205at2"/>
<evidence type="ECO:0000256" key="1">
    <source>
        <dbReference type="ARBA" id="ARBA00022475"/>
    </source>
</evidence>
<feature type="transmembrane region" description="Helical" evidence="5">
    <location>
        <begin position="33"/>
        <end position="54"/>
    </location>
</feature>
<dbReference type="PANTHER" id="PTHR35529">
    <property type="entry name" value="MANGANESE EFFLUX PUMP MNTP-RELATED"/>
    <property type="match status" value="1"/>
</dbReference>
<dbReference type="InterPro" id="IPR003810">
    <property type="entry name" value="Mntp/YtaF"/>
</dbReference>
<feature type="transmembrane region" description="Helical" evidence="5">
    <location>
        <begin position="135"/>
        <end position="154"/>
    </location>
</feature>
<dbReference type="PANTHER" id="PTHR35529:SF2">
    <property type="entry name" value="SPORULATION PROTEIN YTAF-RELATED"/>
    <property type="match status" value="1"/>
</dbReference>
<dbReference type="NCBIfam" id="TIGR02840">
    <property type="entry name" value="spore_YtaF"/>
    <property type="match status" value="1"/>
</dbReference>
<dbReference type="InterPro" id="IPR014205">
    <property type="entry name" value="Spore_YtaF"/>
</dbReference>
<protein>
    <submittedName>
        <fullName evidence="6">Sporulation protein YtaF</fullName>
    </submittedName>
</protein>
<dbReference type="RefSeq" id="WP_012065342.1">
    <property type="nucleotide sequence ID" value="NC_009633.1"/>
</dbReference>
<organism evidence="6 7">
    <name type="scientific">Alkaliphilus metalliredigens (strain QYMF)</name>
    <dbReference type="NCBI Taxonomy" id="293826"/>
    <lineage>
        <taxon>Bacteria</taxon>
        <taxon>Bacillati</taxon>
        <taxon>Bacillota</taxon>
        <taxon>Clostridia</taxon>
        <taxon>Peptostreptococcales</taxon>
        <taxon>Natronincolaceae</taxon>
        <taxon>Alkaliphilus</taxon>
    </lineage>
</organism>
<gene>
    <name evidence="6" type="ordered locus">Amet_4321</name>
</gene>
<keyword evidence="4 5" id="KW-0472">Membrane</keyword>
<dbReference type="Pfam" id="PF02659">
    <property type="entry name" value="Mntp"/>
    <property type="match status" value="2"/>
</dbReference>
<keyword evidence="7" id="KW-1185">Reference proteome</keyword>
<dbReference type="KEGG" id="amt:Amet_4321"/>
<dbReference type="Proteomes" id="UP000001572">
    <property type="component" value="Chromosome"/>
</dbReference>
<sequence length="211" mass="22905">MIEGILIAIAVSIDSLSVGVAYGIKKIKVPLHSLIVLDIISILLLSIGFFLGNMMIRVIPPYMTELIGASMLICLGIWLLLQGWLEYKFPRQDIKNPISIAIISIQSLGIAINIFRDPSQADLDTSGIIDTREAVLLGLALAIDSLAIGVAVSLNSISIILFTVVLVGILNLVFLLSGIYLGNKYLSNRFRQKTAFVPGCILILLGLVRLF</sequence>
<feature type="transmembrane region" description="Helical" evidence="5">
    <location>
        <begin position="97"/>
        <end position="115"/>
    </location>
</feature>
<dbReference type="STRING" id="293826.Amet_4321"/>
<keyword evidence="3 5" id="KW-1133">Transmembrane helix</keyword>
<feature type="transmembrane region" description="Helical" evidence="5">
    <location>
        <begin position="160"/>
        <end position="182"/>
    </location>
</feature>
<feature type="transmembrane region" description="Helical" evidence="5">
    <location>
        <begin position="66"/>
        <end position="85"/>
    </location>
</feature>
<accession>A6TW27</accession>
<dbReference type="EMBL" id="CP000724">
    <property type="protein sequence ID" value="ABR50395.1"/>
    <property type="molecule type" value="Genomic_DNA"/>
</dbReference>
<reference evidence="7" key="1">
    <citation type="journal article" date="2016" name="Genome Announc.">
        <title>Complete genome sequence of Alkaliphilus metalliredigens strain QYMF, an alkaliphilic and metal-reducing bacterium isolated from borax-contaminated leachate ponds.</title>
        <authorList>
            <person name="Hwang C."/>
            <person name="Copeland A."/>
            <person name="Lucas S."/>
            <person name="Lapidus A."/>
            <person name="Barry K."/>
            <person name="Detter J.C."/>
            <person name="Glavina Del Rio T."/>
            <person name="Hammon N."/>
            <person name="Israni S."/>
            <person name="Dalin E."/>
            <person name="Tice H."/>
            <person name="Pitluck S."/>
            <person name="Chertkov O."/>
            <person name="Brettin T."/>
            <person name="Bruce D."/>
            <person name="Han C."/>
            <person name="Schmutz J."/>
            <person name="Larimer F."/>
            <person name="Land M.L."/>
            <person name="Hauser L."/>
            <person name="Kyrpides N."/>
            <person name="Mikhailova N."/>
            <person name="Ye Q."/>
            <person name="Zhou J."/>
            <person name="Richardson P."/>
            <person name="Fields M.W."/>
        </authorList>
    </citation>
    <scope>NUCLEOTIDE SEQUENCE [LARGE SCALE GENOMIC DNA]</scope>
    <source>
        <strain evidence="7">QYMF</strain>
    </source>
</reference>
<evidence type="ECO:0000256" key="3">
    <source>
        <dbReference type="ARBA" id="ARBA00022989"/>
    </source>
</evidence>
<keyword evidence="2 5" id="KW-0812">Transmembrane</keyword>
<keyword evidence="1" id="KW-1003">Cell membrane</keyword>
<dbReference type="eggNOG" id="COG1971">
    <property type="taxonomic scope" value="Bacteria"/>
</dbReference>
<name>A6TW27_ALKMQ</name>
<dbReference type="HOGENOM" id="CLU_094526_0_0_9"/>